<evidence type="ECO:0008006" key="4">
    <source>
        <dbReference type="Google" id="ProtNLM"/>
    </source>
</evidence>
<dbReference type="InterPro" id="IPR000277">
    <property type="entry name" value="Cys/Met-Metab_PyrdxlP-dep_enz"/>
</dbReference>
<dbReference type="GO" id="GO:0030170">
    <property type="term" value="F:pyridoxal phosphate binding"/>
    <property type="evidence" value="ECO:0007669"/>
    <property type="project" value="InterPro"/>
</dbReference>
<comment type="cofactor">
    <cofactor evidence="1">
        <name>pyridoxal 5'-phosphate</name>
        <dbReference type="ChEBI" id="CHEBI:597326"/>
    </cofactor>
</comment>
<dbReference type="Gene3D" id="3.90.1150.10">
    <property type="entry name" value="Aspartate Aminotransferase, domain 1"/>
    <property type="match status" value="1"/>
</dbReference>
<protein>
    <recommendedName>
        <fullName evidence="4">Cystathionine gamma-synthase</fullName>
    </recommendedName>
</protein>
<reference evidence="3" key="1">
    <citation type="submission" date="2018-05" db="EMBL/GenBank/DDBJ databases">
        <authorList>
            <person name="Lanie J.A."/>
            <person name="Ng W.-L."/>
            <person name="Kazmierczak K.M."/>
            <person name="Andrzejewski T.M."/>
            <person name="Davidsen T.M."/>
            <person name="Wayne K.J."/>
            <person name="Tettelin H."/>
            <person name="Glass J.I."/>
            <person name="Rusch D."/>
            <person name="Podicherti R."/>
            <person name="Tsui H.-C.T."/>
            <person name="Winkler M.E."/>
        </authorList>
    </citation>
    <scope>NUCLEOTIDE SEQUENCE</scope>
</reference>
<dbReference type="AlphaFoldDB" id="A0A381V029"/>
<dbReference type="Pfam" id="PF01053">
    <property type="entry name" value="Cys_Met_Meta_PP"/>
    <property type="match status" value="1"/>
</dbReference>
<keyword evidence="2" id="KW-0663">Pyridoxal phosphate</keyword>
<proteinExistence type="predicted"/>
<sequence>MFLGRSQVRRCHPGSVAEGLKLFKNATSLGGVESLVEHRAPIEGPDTPVPEDLLWLSIGIEAVDDLRADLEQALAGL</sequence>
<name>A0A381V029_9ZZZZ</name>
<evidence type="ECO:0000256" key="1">
    <source>
        <dbReference type="ARBA" id="ARBA00001933"/>
    </source>
</evidence>
<evidence type="ECO:0000313" key="3">
    <source>
        <dbReference type="EMBL" id="SVA33732.1"/>
    </source>
</evidence>
<gene>
    <name evidence="3" type="ORF">METZ01_LOCUS86586</name>
</gene>
<dbReference type="SUPFAM" id="SSF53383">
    <property type="entry name" value="PLP-dependent transferases"/>
    <property type="match status" value="1"/>
</dbReference>
<dbReference type="InterPro" id="IPR015424">
    <property type="entry name" value="PyrdxlP-dep_Trfase"/>
</dbReference>
<dbReference type="EMBL" id="UINC01007512">
    <property type="protein sequence ID" value="SVA33732.1"/>
    <property type="molecule type" value="Genomic_DNA"/>
</dbReference>
<dbReference type="GO" id="GO:0019346">
    <property type="term" value="P:transsulfuration"/>
    <property type="evidence" value="ECO:0007669"/>
    <property type="project" value="InterPro"/>
</dbReference>
<evidence type="ECO:0000256" key="2">
    <source>
        <dbReference type="ARBA" id="ARBA00022898"/>
    </source>
</evidence>
<organism evidence="3">
    <name type="scientific">marine metagenome</name>
    <dbReference type="NCBI Taxonomy" id="408172"/>
    <lineage>
        <taxon>unclassified sequences</taxon>
        <taxon>metagenomes</taxon>
        <taxon>ecological metagenomes</taxon>
    </lineage>
</organism>
<accession>A0A381V029</accession>
<dbReference type="InterPro" id="IPR015422">
    <property type="entry name" value="PyrdxlP-dep_Trfase_small"/>
</dbReference>